<sequence length="444" mass="49221">MPIVDEAPGDIVELELDRVPAGVDGLEVDVNGDIVFVEGYADQLTRIEVDGDSGQLTTLSLGVLDGPTTFAFSGAAGRGSSRASSPTSSTRLWARRTCPSRPCSASCDFERLASVRWEGGPRYVWAMATEPEIPRILQHKLLNPMLPMVAALKVAARVGKGASVLRFMSKAMFLPKRCRAIDRYGASEGDVYVAVFPKSGTNWTLQLCVQAAHYGEVEFSHILEFLPWPEAPMPGIPRLDRPGPWRDAPTGLRIIKTHLGFEGLPQDPGARYVCMIRDPKEVCVSAYYFITKLFDVRERISPRKWVEMWFEPGLYGEGWAEHAAGFWAARERPNVFVCTYTEAKADLRAHAQRLVDFLGVSLEPAQFDAVVERASLPYMKAHELQFAPPRMPLTPERGVMIRRGEAGKSGEMLTAQEQARIDEHARAELRRLGSDLPYDALFGG</sequence>
<protein>
    <submittedName>
        <fullName evidence="4">Sulfotransferase</fullName>
    </submittedName>
</protein>
<proteinExistence type="inferred from homology"/>
<dbReference type="PANTHER" id="PTHR11783">
    <property type="entry name" value="SULFOTRANSFERASE SULT"/>
    <property type="match status" value="1"/>
</dbReference>
<dbReference type="Gene3D" id="3.40.50.300">
    <property type="entry name" value="P-loop containing nucleotide triphosphate hydrolases"/>
    <property type="match status" value="1"/>
</dbReference>
<reference evidence="4 5" key="1">
    <citation type="submission" date="2007-06" db="EMBL/GenBank/DDBJ databases">
        <authorList>
            <person name="Shimkets L."/>
            <person name="Ferriera S."/>
            <person name="Johnson J."/>
            <person name="Kravitz S."/>
            <person name="Beeson K."/>
            <person name="Sutton G."/>
            <person name="Rogers Y.-H."/>
            <person name="Friedman R."/>
            <person name="Frazier M."/>
            <person name="Venter J.C."/>
        </authorList>
    </citation>
    <scope>NUCLEOTIDE SEQUENCE [LARGE SCALE GENOMIC DNA]</scope>
    <source>
        <strain evidence="4 5">SIR-1</strain>
    </source>
</reference>
<comment type="caution">
    <text evidence="4">The sequence shown here is derived from an EMBL/GenBank/DDBJ whole genome shotgun (WGS) entry which is preliminary data.</text>
</comment>
<comment type="similarity">
    <text evidence="1">Belongs to the sulfotransferase 1 family.</text>
</comment>
<evidence type="ECO:0000259" key="3">
    <source>
        <dbReference type="Pfam" id="PF00685"/>
    </source>
</evidence>
<dbReference type="InterPro" id="IPR000863">
    <property type="entry name" value="Sulfotransferase_dom"/>
</dbReference>
<accession>A6G0R3</accession>
<dbReference type="STRING" id="391625.PPSIR1_41609"/>
<dbReference type="Pfam" id="PF00685">
    <property type="entry name" value="Sulfotransfer_1"/>
    <property type="match status" value="1"/>
</dbReference>
<dbReference type="eggNOG" id="ENOG5032BW5">
    <property type="taxonomic scope" value="Bacteria"/>
</dbReference>
<gene>
    <name evidence="4" type="ORF">PPSIR1_41609</name>
</gene>
<dbReference type="GO" id="GO:0008146">
    <property type="term" value="F:sulfotransferase activity"/>
    <property type="evidence" value="ECO:0007669"/>
    <property type="project" value="InterPro"/>
</dbReference>
<dbReference type="InterPro" id="IPR027417">
    <property type="entry name" value="P-loop_NTPase"/>
</dbReference>
<evidence type="ECO:0000313" key="5">
    <source>
        <dbReference type="Proteomes" id="UP000005801"/>
    </source>
</evidence>
<name>A6G0R3_9BACT</name>
<dbReference type="EMBL" id="ABCS01000010">
    <property type="protein sequence ID" value="EDM80451.1"/>
    <property type="molecule type" value="Genomic_DNA"/>
</dbReference>
<organism evidence="4 5">
    <name type="scientific">Plesiocystis pacifica SIR-1</name>
    <dbReference type="NCBI Taxonomy" id="391625"/>
    <lineage>
        <taxon>Bacteria</taxon>
        <taxon>Pseudomonadati</taxon>
        <taxon>Myxococcota</taxon>
        <taxon>Polyangia</taxon>
        <taxon>Nannocystales</taxon>
        <taxon>Nannocystaceae</taxon>
        <taxon>Plesiocystis</taxon>
    </lineage>
</organism>
<keyword evidence="2 4" id="KW-0808">Transferase</keyword>
<feature type="domain" description="Sulfotransferase" evidence="3">
    <location>
        <begin position="189"/>
        <end position="432"/>
    </location>
</feature>
<evidence type="ECO:0000256" key="2">
    <source>
        <dbReference type="ARBA" id="ARBA00022679"/>
    </source>
</evidence>
<evidence type="ECO:0000313" key="4">
    <source>
        <dbReference type="EMBL" id="EDM80451.1"/>
    </source>
</evidence>
<dbReference type="Proteomes" id="UP000005801">
    <property type="component" value="Unassembled WGS sequence"/>
</dbReference>
<dbReference type="OrthoDB" id="9804504at2"/>
<keyword evidence="5" id="KW-1185">Reference proteome</keyword>
<dbReference type="SUPFAM" id="SSF52540">
    <property type="entry name" value="P-loop containing nucleoside triphosphate hydrolases"/>
    <property type="match status" value="1"/>
</dbReference>
<dbReference type="RefSeq" id="WP_006970312.1">
    <property type="nucleotide sequence ID" value="NZ_ABCS01000010.1"/>
</dbReference>
<evidence type="ECO:0000256" key="1">
    <source>
        <dbReference type="ARBA" id="ARBA00005771"/>
    </source>
</evidence>
<dbReference type="AlphaFoldDB" id="A6G0R3"/>